<comment type="caution">
    <text evidence="3">The sequence shown here is derived from an EMBL/GenBank/DDBJ whole genome shotgun (WGS) entry which is preliminary data.</text>
</comment>
<dbReference type="EMBL" id="JAMYWC010000004">
    <property type="protein sequence ID" value="MCP1173778.1"/>
    <property type="molecule type" value="Genomic_DNA"/>
</dbReference>
<sequence length="67" mass="7594">MKIFAERLKLARTERGISQRELCRRLGVSQNLVGEYERAEAIPKIDSLLAIAQELDCTTDFLVGLED</sequence>
<dbReference type="InterPro" id="IPR050807">
    <property type="entry name" value="TransReg_Diox_bact_type"/>
</dbReference>
<dbReference type="InterPro" id="IPR010982">
    <property type="entry name" value="Lambda_DNA-bd_dom_sf"/>
</dbReference>
<dbReference type="PANTHER" id="PTHR46797">
    <property type="entry name" value="HTH-TYPE TRANSCRIPTIONAL REGULATOR"/>
    <property type="match status" value="1"/>
</dbReference>
<feature type="domain" description="HTH cro/C1-type" evidence="2">
    <location>
        <begin position="8"/>
        <end position="62"/>
    </location>
</feature>
<dbReference type="CDD" id="cd00093">
    <property type="entry name" value="HTH_XRE"/>
    <property type="match status" value="1"/>
</dbReference>
<keyword evidence="4" id="KW-1185">Reference proteome</keyword>
<dbReference type="Gene3D" id="1.10.260.40">
    <property type="entry name" value="lambda repressor-like DNA-binding domains"/>
    <property type="match status" value="1"/>
</dbReference>
<keyword evidence="1" id="KW-0238">DNA-binding</keyword>
<evidence type="ECO:0000259" key="2">
    <source>
        <dbReference type="PROSITE" id="PS50943"/>
    </source>
</evidence>
<protein>
    <submittedName>
        <fullName evidence="3">Helix-turn-helix domain-containing protein</fullName>
    </submittedName>
</protein>
<dbReference type="GO" id="GO:0003700">
    <property type="term" value="F:DNA-binding transcription factor activity"/>
    <property type="evidence" value="ECO:0007669"/>
    <property type="project" value="TreeGrafter"/>
</dbReference>
<name>A0AA41WRA7_9RALS</name>
<proteinExistence type="predicted"/>
<dbReference type="GO" id="GO:0005829">
    <property type="term" value="C:cytosol"/>
    <property type="evidence" value="ECO:0007669"/>
    <property type="project" value="TreeGrafter"/>
</dbReference>
<dbReference type="SUPFAM" id="SSF47413">
    <property type="entry name" value="lambda repressor-like DNA-binding domains"/>
    <property type="match status" value="1"/>
</dbReference>
<organism evidence="3 4">
    <name type="scientific">Ralstonia chuxiongensis</name>
    <dbReference type="NCBI Taxonomy" id="2957504"/>
    <lineage>
        <taxon>Bacteria</taxon>
        <taxon>Pseudomonadati</taxon>
        <taxon>Pseudomonadota</taxon>
        <taxon>Betaproteobacteria</taxon>
        <taxon>Burkholderiales</taxon>
        <taxon>Burkholderiaceae</taxon>
        <taxon>Ralstonia</taxon>
    </lineage>
</organism>
<dbReference type="PROSITE" id="PS50943">
    <property type="entry name" value="HTH_CROC1"/>
    <property type="match status" value="1"/>
</dbReference>
<dbReference type="Pfam" id="PF01381">
    <property type="entry name" value="HTH_3"/>
    <property type="match status" value="1"/>
</dbReference>
<dbReference type="GO" id="GO:0003677">
    <property type="term" value="F:DNA binding"/>
    <property type="evidence" value="ECO:0007669"/>
    <property type="project" value="UniProtKB-KW"/>
</dbReference>
<evidence type="ECO:0000313" key="4">
    <source>
        <dbReference type="Proteomes" id="UP001162793"/>
    </source>
</evidence>
<dbReference type="PANTHER" id="PTHR46797:SF24">
    <property type="entry name" value="DNA-BINDING PHAGE PROTEIN"/>
    <property type="match status" value="1"/>
</dbReference>
<dbReference type="AlphaFoldDB" id="A0AA41WRA7"/>
<dbReference type="InterPro" id="IPR001387">
    <property type="entry name" value="Cro/C1-type_HTH"/>
</dbReference>
<dbReference type="RefSeq" id="WP_253538469.1">
    <property type="nucleotide sequence ID" value="NZ_JAMYWC010000004.1"/>
</dbReference>
<reference evidence="4" key="1">
    <citation type="journal article" date="2023" name="Front. Microbiol.">
        <title>Ralstonia chuxiongensis sp. nov., Ralstonia mojiangensis sp. nov., and Ralstonia soli sp. nov., isolated from tobacco fields, are three novel species in the family Burkholderiaceae.</title>
        <authorList>
            <person name="Lu C.H."/>
            <person name="Zhang Y.Y."/>
            <person name="Jiang N."/>
            <person name="Chen W."/>
            <person name="Shao X."/>
            <person name="Zhao Z.M."/>
            <person name="Lu W.L."/>
            <person name="Hu X."/>
            <person name="Xi Y.X."/>
            <person name="Zou S.Y."/>
            <person name="Wei Q.J."/>
            <person name="Lin Z.L."/>
            <person name="Gong L."/>
            <person name="Gai X.T."/>
            <person name="Zhang L.Q."/>
            <person name="Li J.Y."/>
            <person name="Jin Y."/>
            <person name="Xia Z.Y."/>
        </authorList>
    </citation>
    <scope>NUCLEOTIDE SEQUENCE [LARGE SCALE GENOMIC DNA]</scope>
    <source>
        <strain evidence="4">21YRMH01-3</strain>
    </source>
</reference>
<dbReference type="Proteomes" id="UP001162793">
    <property type="component" value="Unassembled WGS sequence"/>
</dbReference>
<gene>
    <name evidence="3" type="ORF">NKG59_15560</name>
</gene>
<evidence type="ECO:0000313" key="3">
    <source>
        <dbReference type="EMBL" id="MCP1173778.1"/>
    </source>
</evidence>
<evidence type="ECO:0000256" key="1">
    <source>
        <dbReference type="ARBA" id="ARBA00023125"/>
    </source>
</evidence>
<accession>A0AA41WRA7</accession>
<dbReference type="SMART" id="SM00530">
    <property type="entry name" value="HTH_XRE"/>
    <property type="match status" value="1"/>
</dbReference>